<comment type="caution">
    <text evidence="1">The sequence shown here is derived from an EMBL/GenBank/DDBJ whole genome shotgun (WGS) entry which is preliminary data.</text>
</comment>
<name>A0A157ZGA3_9BURK</name>
<evidence type="ECO:0000313" key="2">
    <source>
        <dbReference type="Proteomes" id="UP000054851"/>
    </source>
</evidence>
<reference evidence="1" key="1">
    <citation type="submission" date="2016-01" db="EMBL/GenBank/DDBJ databases">
        <authorList>
            <person name="Peeters C."/>
        </authorList>
    </citation>
    <scope>NUCLEOTIDE SEQUENCE</scope>
    <source>
        <strain evidence="1">LMG 29322</strain>
    </source>
</reference>
<sequence length="139" mass="15934">MNETWQYQIRIKLAPEHAAMARADPSNAMLAPLNAVLEKHNARVKCQYDAFADYVAQAEHDGVEHYPLYRWTRDTIENPVKKARYLESFTLYVNDEEVYEKALADALETDLRKLASEAIIDIRKYDTNPASNPQPPSHG</sequence>
<keyword evidence="2" id="KW-1185">Reference proteome</keyword>
<dbReference type="AlphaFoldDB" id="A0A157ZGA3"/>
<protein>
    <submittedName>
        <fullName evidence="1">Uncharacterized protein</fullName>
    </submittedName>
</protein>
<dbReference type="STRING" id="1777140.AWB79_00837"/>
<dbReference type="EMBL" id="FCOA02000002">
    <property type="protein sequence ID" value="SAK44523.1"/>
    <property type="molecule type" value="Genomic_DNA"/>
</dbReference>
<accession>A0A157ZGA3</accession>
<proteinExistence type="predicted"/>
<dbReference type="Proteomes" id="UP000054851">
    <property type="component" value="Unassembled WGS sequence"/>
</dbReference>
<gene>
    <name evidence="1" type="ORF">AWB79_00837</name>
</gene>
<organism evidence="1 2">
    <name type="scientific">Caballeronia hypogeia</name>
    <dbReference type="NCBI Taxonomy" id="1777140"/>
    <lineage>
        <taxon>Bacteria</taxon>
        <taxon>Pseudomonadati</taxon>
        <taxon>Pseudomonadota</taxon>
        <taxon>Betaproteobacteria</taxon>
        <taxon>Burkholderiales</taxon>
        <taxon>Burkholderiaceae</taxon>
        <taxon>Caballeronia</taxon>
    </lineage>
</organism>
<dbReference type="RefSeq" id="WP_061166127.1">
    <property type="nucleotide sequence ID" value="NZ_FCOA02000002.1"/>
</dbReference>
<evidence type="ECO:0000313" key="1">
    <source>
        <dbReference type="EMBL" id="SAK44523.1"/>
    </source>
</evidence>
<dbReference type="OrthoDB" id="8636230at2"/>